<dbReference type="Proteomes" id="UP000231791">
    <property type="component" value="Chromosome"/>
</dbReference>
<evidence type="ECO:0000313" key="1">
    <source>
        <dbReference type="EMBL" id="ATZ26179.1"/>
    </source>
</evidence>
<accession>A0A2K8PHI4</accession>
<proteinExistence type="predicted"/>
<dbReference type="OrthoDB" id="9178552at2"/>
<evidence type="ECO:0000313" key="2">
    <source>
        <dbReference type="Proteomes" id="UP000231791"/>
    </source>
</evidence>
<dbReference type="EMBL" id="CP024985">
    <property type="protein sequence ID" value="ATZ26179.1"/>
    <property type="molecule type" value="Genomic_DNA"/>
</dbReference>
<organism evidence="1 2">
    <name type="scientific">Streptomyces lavendulae subsp. lavendulae</name>
    <dbReference type="NCBI Taxonomy" id="58340"/>
    <lineage>
        <taxon>Bacteria</taxon>
        <taxon>Bacillati</taxon>
        <taxon>Actinomycetota</taxon>
        <taxon>Actinomycetes</taxon>
        <taxon>Kitasatosporales</taxon>
        <taxon>Streptomycetaceae</taxon>
        <taxon>Streptomyces</taxon>
    </lineage>
</organism>
<dbReference type="AlphaFoldDB" id="A0A2K8PHI4"/>
<gene>
    <name evidence="1" type="ORF">SLAV_21810</name>
</gene>
<protein>
    <submittedName>
        <fullName evidence="1">Uncharacterized protein</fullName>
    </submittedName>
</protein>
<sequence length="298" mass="31491">MALEHPSARPRAASRHRTGTAPSGVIHVNVRHADQYTVVGNHLAQHRVLSLVAIGLALHIQSLPAGARVGIKALAERFPEGEVRIATALRELEAHGYLERSRVRTEHGRLVTRTVSYNRPRTPGGPVPDPPPPPPGRVPVPEPEPVAEAVAQAVAAPVAEPGPAAEAPPADPARQEAVDLLARLRADDPRLLLAERDVRQLAPGVTAWLDRGADPEAVRHALSGNLPADLRSPAAVIGYRLRAGIPPRMPTAPAPAPQARRPDPFQTCDGCERAFRAPAPGRCRDCPPPGGPTAANAA</sequence>
<reference evidence="1 2" key="1">
    <citation type="submission" date="2017-11" db="EMBL/GenBank/DDBJ databases">
        <title>Complete genome sequence of Streptomyces lavendulae subsp. lavendulae CCM 3239 (formerly 'Streptomyces aureofaciens CCM 3239'), the producer of the angucycline-type antibiotic auricin.</title>
        <authorList>
            <person name="Busche T."/>
            <person name="Novakova R."/>
            <person name="Al'Dilaimi A."/>
            <person name="Homerova D."/>
            <person name="Feckova L."/>
            <person name="Rezuchova B."/>
            <person name="Mingyar E."/>
            <person name="Csolleiova D."/>
            <person name="Bekeova C."/>
            <person name="Winkler A."/>
            <person name="Sevcikova B."/>
            <person name="Kalinowski J."/>
            <person name="Kormanec J."/>
            <person name="Ruckert C."/>
        </authorList>
    </citation>
    <scope>NUCLEOTIDE SEQUENCE [LARGE SCALE GENOMIC DNA]</scope>
    <source>
        <strain evidence="1 2">CCM 3239</strain>
    </source>
</reference>
<name>A0A2K8PHI4_STRLA</name>
<dbReference type="KEGG" id="slx:SLAV_21810"/>
<keyword evidence="2" id="KW-1185">Reference proteome</keyword>